<proteinExistence type="predicted"/>
<feature type="transmembrane region" description="Helical" evidence="1">
    <location>
        <begin position="416"/>
        <end position="437"/>
    </location>
</feature>
<reference evidence="2 3" key="1">
    <citation type="submission" date="2016-10" db="EMBL/GenBank/DDBJ databases">
        <authorList>
            <person name="de Groot N.N."/>
        </authorList>
    </citation>
    <scope>NUCLEOTIDE SEQUENCE [LARGE SCALE GENOMIC DNA]</scope>
    <source>
        <strain evidence="2 3">DSM 13760</strain>
    </source>
</reference>
<feature type="transmembrane region" description="Helical" evidence="1">
    <location>
        <begin position="144"/>
        <end position="165"/>
    </location>
</feature>
<dbReference type="Proteomes" id="UP000198948">
    <property type="component" value="Unassembled WGS sequence"/>
</dbReference>
<evidence type="ECO:0000256" key="1">
    <source>
        <dbReference type="SAM" id="Phobius"/>
    </source>
</evidence>
<dbReference type="GO" id="GO:0015128">
    <property type="term" value="F:gluconate transmembrane transporter activity"/>
    <property type="evidence" value="ECO:0007669"/>
    <property type="project" value="InterPro"/>
</dbReference>
<dbReference type="InterPro" id="IPR003474">
    <property type="entry name" value="Glcn_transporter"/>
</dbReference>
<gene>
    <name evidence="2" type="ORF">SAMN04488559_102265</name>
</gene>
<dbReference type="RefSeq" id="WP_092650213.1">
    <property type="nucleotide sequence ID" value="NZ_FOHA01000002.1"/>
</dbReference>
<dbReference type="Pfam" id="PF02447">
    <property type="entry name" value="GntP_permease"/>
    <property type="match status" value="1"/>
</dbReference>
<feature type="transmembrane region" description="Helical" evidence="1">
    <location>
        <begin position="381"/>
        <end position="404"/>
    </location>
</feature>
<feature type="transmembrane region" description="Helical" evidence="1">
    <location>
        <begin position="239"/>
        <end position="258"/>
    </location>
</feature>
<dbReference type="STRING" id="142588.SAMN04488559_102265"/>
<feature type="transmembrane region" description="Helical" evidence="1">
    <location>
        <begin position="185"/>
        <end position="204"/>
    </location>
</feature>
<feature type="transmembrane region" description="Helical" evidence="1">
    <location>
        <begin position="60"/>
        <end position="81"/>
    </location>
</feature>
<keyword evidence="1" id="KW-0812">Transmembrane</keyword>
<feature type="transmembrane region" description="Helical" evidence="1">
    <location>
        <begin position="336"/>
        <end position="360"/>
    </location>
</feature>
<accession>A0A1H9QTJ6</accession>
<protein>
    <submittedName>
        <fullName evidence="2">H+/gluconate symporter</fullName>
    </submittedName>
</protein>
<dbReference type="PANTHER" id="PTHR30354:SF7">
    <property type="entry name" value="BLL7963 PROTEIN"/>
    <property type="match status" value="1"/>
</dbReference>
<dbReference type="GO" id="GO:0005886">
    <property type="term" value="C:plasma membrane"/>
    <property type="evidence" value="ECO:0007669"/>
    <property type="project" value="TreeGrafter"/>
</dbReference>
<feature type="transmembrane region" description="Helical" evidence="1">
    <location>
        <begin position="264"/>
        <end position="284"/>
    </location>
</feature>
<keyword evidence="1" id="KW-1133">Transmembrane helix</keyword>
<dbReference type="PANTHER" id="PTHR30354">
    <property type="entry name" value="GNT FAMILY GLUCONATE TRANSPORTER"/>
    <property type="match status" value="1"/>
</dbReference>
<feature type="transmembrane region" description="Helical" evidence="1">
    <location>
        <begin position="6"/>
        <end position="39"/>
    </location>
</feature>
<feature type="transmembrane region" description="Helical" evidence="1">
    <location>
        <begin position="106"/>
        <end position="132"/>
    </location>
</feature>
<dbReference type="OrthoDB" id="86125at2"/>
<keyword evidence="1" id="KW-0472">Membrane</keyword>
<name>A0A1H9QTJ6_9LACT</name>
<organism evidence="2 3">
    <name type="scientific">Isobaculum melis</name>
    <dbReference type="NCBI Taxonomy" id="142588"/>
    <lineage>
        <taxon>Bacteria</taxon>
        <taxon>Bacillati</taxon>
        <taxon>Bacillota</taxon>
        <taxon>Bacilli</taxon>
        <taxon>Lactobacillales</taxon>
        <taxon>Carnobacteriaceae</taxon>
        <taxon>Isobaculum</taxon>
    </lineage>
</organism>
<keyword evidence="3" id="KW-1185">Reference proteome</keyword>
<sequence length="438" mass="46455">MEILAVVGVILATALIIYLSLKGFNILVIAPICALLVMITNQMPILDSLLKGPASFMGGLSGFVASFFIIFLLGSVLAKYIEESGAANAIANGILKLTGTEKPYSVLVAIFLMSLLLTYGGVSLFVVLFAVVPLARTLFEKLNIPWRLIITPYFLGVATVTMTMMPGTPAIQNVIPTMTLGTTLTAAPLIGIVASIVVTIWGLWRMKKELNVALANNETFDKKYAKKEDQKEERKQPNLFISLLPLVSLIVIIFVGSFLKVSNIIIPALMIAIILSGILFHPFIDNQKQILNLGATGAISPTVFSAAAVGFGSVVAAAPGFQTILEAIQSIPGNPLISLSVLTGAMAGVTGSSSGALGIIMNNFVQPYVEMGLEPDVIHRLSAIASGVLTCLPQCGALLSMYALTGLTHKETYKNLFVSVVVGSFLAFIAAYLVAVLF</sequence>
<dbReference type="EMBL" id="FOHA01000002">
    <property type="protein sequence ID" value="SER63565.1"/>
    <property type="molecule type" value="Genomic_DNA"/>
</dbReference>
<evidence type="ECO:0000313" key="3">
    <source>
        <dbReference type="Proteomes" id="UP000198948"/>
    </source>
</evidence>
<feature type="transmembrane region" description="Helical" evidence="1">
    <location>
        <begin position="291"/>
        <end position="316"/>
    </location>
</feature>
<dbReference type="AlphaFoldDB" id="A0A1H9QTJ6"/>
<evidence type="ECO:0000313" key="2">
    <source>
        <dbReference type="EMBL" id="SER63565.1"/>
    </source>
</evidence>